<keyword evidence="6" id="KW-1185">Reference proteome</keyword>
<keyword evidence="3" id="KW-0067">ATP-binding</keyword>
<dbReference type="CDD" id="cd00009">
    <property type="entry name" value="AAA"/>
    <property type="match status" value="1"/>
</dbReference>
<dbReference type="SUPFAM" id="SSF48019">
    <property type="entry name" value="post-AAA+ oligomerization domain-like"/>
    <property type="match status" value="1"/>
</dbReference>
<accession>A0A6A8MB63</accession>
<dbReference type="Pfam" id="PF16193">
    <property type="entry name" value="AAA_assoc_2"/>
    <property type="match status" value="1"/>
</dbReference>
<keyword evidence="2" id="KW-0547">Nucleotide-binding</keyword>
<dbReference type="Gene3D" id="3.40.50.300">
    <property type="entry name" value="P-loop containing nucleotide triphosphate hydrolases"/>
    <property type="match status" value="1"/>
</dbReference>
<dbReference type="GO" id="GO:0016887">
    <property type="term" value="F:ATP hydrolysis activity"/>
    <property type="evidence" value="ECO:0007669"/>
    <property type="project" value="InterPro"/>
</dbReference>
<dbReference type="GO" id="GO:0003677">
    <property type="term" value="F:DNA binding"/>
    <property type="evidence" value="ECO:0007669"/>
    <property type="project" value="InterPro"/>
</dbReference>
<dbReference type="FunFam" id="3.40.50.300:FF:000766">
    <property type="entry name" value="Recombination factor protein RarA"/>
    <property type="match status" value="1"/>
</dbReference>
<dbReference type="Pfam" id="PF12002">
    <property type="entry name" value="MgsA_C"/>
    <property type="match status" value="1"/>
</dbReference>
<name>A0A6A8MB63_9LACO</name>
<dbReference type="AlphaFoldDB" id="A0A6A8MB63"/>
<dbReference type="GO" id="GO:0000731">
    <property type="term" value="P:DNA synthesis involved in DNA repair"/>
    <property type="evidence" value="ECO:0007669"/>
    <property type="project" value="TreeGrafter"/>
</dbReference>
<dbReference type="OrthoDB" id="9778364at2"/>
<dbReference type="SUPFAM" id="SSF52540">
    <property type="entry name" value="P-loop containing nucleoside triphosphate hydrolases"/>
    <property type="match status" value="1"/>
</dbReference>
<dbReference type="PANTHER" id="PTHR13779">
    <property type="entry name" value="WERNER HELICASE-INTERACTING PROTEIN 1 FAMILY MEMBER"/>
    <property type="match status" value="1"/>
</dbReference>
<dbReference type="Gene3D" id="1.10.8.60">
    <property type="match status" value="1"/>
</dbReference>
<evidence type="ECO:0000259" key="4">
    <source>
        <dbReference type="SMART" id="SM00382"/>
    </source>
</evidence>
<comment type="similarity">
    <text evidence="1">Belongs to the AAA ATPase family. RarA/MGS1/WRNIP1 subfamily.</text>
</comment>
<dbReference type="InterPro" id="IPR032423">
    <property type="entry name" value="AAA_assoc_2"/>
</dbReference>
<dbReference type="GO" id="GO:0006261">
    <property type="term" value="P:DNA-templated DNA replication"/>
    <property type="evidence" value="ECO:0007669"/>
    <property type="project" value="TreeGrafter"/>
</dbReference>
<dbReference type="GO" id="GO:0005524">
    <property type="term" value="F:ATP binding"/>
    <property type="evidence" value="ECO:0007669"/>
    <property type="project" value="UniProtKB-KW"/>
</dbReference>
<dbReference type="CDD" id="cd18139">
    <property type="entry name" value="HLD_clamp_RarA"/>
    <property type="match status" value="1"/>
</dbReference>
<evidence type="ECO:0000256" key="3">
    <source>
        <dbReference type="ARBA" id="ARBA00022840"/>
    </source>
</evidence>
<dbReference type="EMBL" id="VUMX01000002">
    <property type="protein sequence ID" value="MST86343.1"/>
    <property type="molecule type" value="Genomic_DNA"/>
</dbReference>
<gene>
    <name evidence="5" type="ORF">FYJ62_01425</name>
</gene>
<comment type="caution">
    <text evidence="5">The sequence shown here is derived from an EMBL/GenBank/DDBJ whole genome shotgun (WGS) entry which is preliminary data.</text>
</comment>
<organism evidence="5 6">
    <name type="scientific">Lactobacillus porci</name>
    <dbReference type="NCBI Taxonomy" id="2012477"/>
    <lineage>
        <taxon>Bacteria</taxon>
        <taxon>Bacillati</taxon>
        <taxon>Bacillota</taxon>
        <taxon>Bacilli</taxon>
        <taxon>Lactobacillales</taxon>
        <taxon>Lactobacillaceae</taxon>
        <taxon>Lactobacillus</taxon>
    </lineage>
</organism>
<feature type="domain" description="AAA+ ATPase" evidence="4">
    <location>
        <begin position="37"/>
        <end position="149"/>
    </location>
</feature>
<dbReference type="PANTHER" id="PTHR13779:SF7">
    <property type="entry name" value="ATPASE WRNIP1"/>
    <property type="match status" value="1"/>
</dbReference>
<dbReference type="InterPro" id="IPR021886">
    <property type="entry name" value="MgsA_C"/>
</dbReference>
<protein>
    <submittedName>
        <fullName evidence="5">Replication-associated recombination protein A</fullName>
    </submittedName>
</protein>
<sequence>MKPLAYRMRPRDLDEVVGQQHLVGPKKIIRRMVEAKRLSSMILYGPPGIGKTSIASAIAGSTKYAFRQLNAATDGKKELAQVAAEGKMSGTVILLLDEIHRLDKVKQDFLLPLLESGQIILIGATTENPYIAISPAIRSRCQIFQLKPLTEADAKTAIKRAIADEERGLGKYHVTLTADALELLVEKGNGDLRSTLNGLELAVLSTRQELKDEGQSADQVTVTKEDMAESLQMKTQAFDASGDGHYDLVSAFQKSIRGSDTDAALHYLARLIESGDLISICRRLLVIAYEDIGLANPPAAERAAAAIWSARQLGLPEARIPLANAVIELCLSPKSNSAIGAIDKALSDVRTKRVGEIPDDLKDAHYQGAKKLGHGNGYVYPHDFPGDWVPQQYLPNNLLGAQYFAPKGESKFEGAFKKQYLKLRHMQEAGLAKRKADQP</sequence>
<dbReference type="InterPro" id="IPR003959">
    <property type="entry name" value="ATPase_AAA_core"/>
</dbReference>
<evidence type="ECO:0000256" key="1">
    <source>
        <dbReference type="ARBA" id="ARBA00008959"/>
    </source>
</evidence>
<dbReference type="SMART" id="SM00382">
    <property type="entry name" value="AAA"/>
    <property type="match status" value="1"/>
</dbReference>
<dbReference type="Gene3D" id="1.10.3710.10">
    <property type="entry name" value="DNA polymerase III clamp loader subunits, C-terminal domain"/>
    <property type="match status" value="1"/>
</dbReference>
<dbReference type="InterPro" id="IPR003593">
    <property type="entry name" value="AAA+_ATPase"/>
</dbReference>
<evidence type="ECO:0000313" key="6">
    <source>
        <dbReference type="Proteomes" id="UP000438120"/>
    </source>
</evidence>
<dbReference type="GO" id="GO:0017116">
    <property type="term" value="F:single-stranded DNA helicase activity"/>
    <property type="evidence" value="ECO:0007669"/>
    <property type="project" value="TreeGrafter"/>
</dbReference>
<dbReference type="Pfam" id="PF00004">
    <property type="entry name" value="AAA"/>
    <property type="match status" value="1"/>
</dbReference>
<proteinExistence type="inferred from homology"/>
<dbReference type="RefSeq" id="WP_154547009.1">
    <property type="nucleotide sequence ID" value="NZ_VUMX01000002.1"/>
</dbReference>
<dbReference type="Gene3D" id="1.20.272.10">
    <property type="match status" value="1"/>
</dbReference>
<dbReference type="FunFam" id="1.20.272.10:FF:000001">
    <property type="entry name" value="Putative AAA family ATPase"/>
    <property type="match status" value="1"/>
</dbReference>
<dbReference type="Proteomes" id="UP000438120">
    <property type="component" value="Unassembled WGS sequence"/>
</dbReference>
<evidence type="ECO:0000313" key="5">
    <source>
        <dbReference type="EMBL" id="MST86343.1"/>
    </source>
</evidence>
<dbReference type="InterPro" id="IPR051314">
    <property type="entry name" value="AAA_ATPase_RarA/MGS1/WRNIP1"/>
</dbReference>
<dbReference type="InterPro" id="IPR008921">
    <property type="entry name" value="DNA_pol3_clamp-load_cplx_C"/>
</dbReference>
<dbReference type="FunFam" id="1.10.3710.10:FF:000003">
    <property type="entry name" value="ATPase, AAA family protein"/>
    <property type="match status" value="1"/>
</dbReference>
<reference evidence="5 6" key="1">
    <citation type="submission" date="2019-08" db="EMBL/GenBank/DDBJ databases">
        <title>In-depth cultivation of the pig gut microbiome towards novel bacterial diversity and tailored functional studies.</title>
        <authorList>
            <person name="Wylensek D."/>
            <person name="Hitch T.C.A."/>
            <person name="Clavel T."/>
        </authorList>
    </citation>
    <scope>NUCLEOTIDE SEQUENCE [LARGE SCALE GENOMIC DNA]</scope>
    <source>
        <strain evidence="5 6">Bifido-178-WT-2B</strain>
    </source>
</reference>
<dbReference type="InterPro" id="IPR027417">
    <property type="entry name" value="P-loop_NTPase"/>
</dbReference>
<evidence type="ECO:0000256" key="2">
    <source>
        <dbReference type="ARBA" id="ARBA00022741"/>
    </source>
</evidence>
<dbReference type="GO" id="GO:0008047">
    <property type="term" value="F:enzyme activator activity"/>
    <property type="evidence" value="ECO:0007669"/>
    <property type="project" value="TreeGrafter"/>
</dbReference>